<dbReference type="Pfam" id="PF00375">
    <property type="entry name" value="SDF"/>
    <property type="match status" value="1"/>
</dbReference>
<evidence type="ECO:0000256" key="2">
    <source>
        <dbReference type="ARBA" id="ARBA00022448"/>
    </source>
</evidence>
<evidence type="ECO:0000256" key="8">
    <source>
        <dbReference type="ARBA" id="ARBA00023136"/>
    </source>
</evidence>
<dbReference type="GO" id="GO:0032329">
    <property type="term" value="P:serine transport"/>
    <property type="evidence" value="ECO:0007669"/>
    <property type="project" value="InterPro"/>
</dbReference>
<dbReference type="GO" id="GO:0015826">
    <property type="term" value="P:threonine transport"/>
    <property type="evidence" value="ECO:0007669"/>
    <property type="project" value="InterPro"/>
</dbReference>
<dbReference type="PRINTS" id="PR00173">
    <property type="entry name" value="EDTRNSPORT"/>
</dbReference>
<comment type="catalytic activity">
    <reaction evidence="9">
        <text>L-threonine(in) + Na(+)(in) = L-threonine(out) + Na(+)(out)</text>
        <dbReference type="Rhea" id="RHEA:69999"/>
        <dbReference type="ChEBI" id="CHEBI:29101"/>
        <dbReference type="ChEBI" id="CHEBI:57926"/>
    </reaction>
</comment>
<organism evidence="10 11">
    <name type="scientific">Selenomonas sputigena (strain ATCC 35185 / DSM 20758 / CCUG 44933 / VPI D19B-28)</name>
    <dbReference type="NCBI Taxonomy" id="546271"/>
    <lineage>
        <taxon>Bacteria</taxon>
        <taxon>Bacillati</taxon>
        <taxon>Bacillota</taxon>
        <taxon>Negativicutes</taxon>
        <taxon>Selenomonadales</taxon>
        <taxon>Selenomonadaceae</taxon>
        <taxon>Selenomonas</taxon>
    </lineage>
</organism>
<evidence type="ECO:0000256" key="6">
    <source>
        <dbReference type="ARBA" id="ARBA00022970"/>
    </source>
</evidence>
<feature type="transmembrane region" description="Helical" evidence="9">
    <location>
        <begin position="234"/>
        <end position="258"/>
    </location>
</feature>
<keyword evidence="7 9" id="KW-1133">Transmembrane helix</keyword>
<keyword evidence="6 9" id="KW-0029">Amino-acid transport</keyword>
<evidence type="ECO:0000313" key="10">
    <source>
        <dbReference type="EMBL" id="EEX78043.1"/>
    </source>
</evidence>
<evidence type="ECO:0000313" key="11">
    <source>
        <dbReference type="Proteomes" id="UP000003505"/>
    </source>
</evidence>
<feature type="transmembrane region" description="Helical" evidence="9">
    <location>
        <begin position="101"/>
        <end position="123"/>
    </location>
</feature>
<dbReference type="STRING" id="546271.Selsp_1647"/>
<dbReference type="InterPro" id="IPR036458">
    <property type="entry name" value="Na:dicarbo_symporter_sf"/>
</dbReference>
<comment type="caution">
    <text evidence="10">The sequence shown here is derived from an EMBL/GenBank/DDBJ whole genome shotgun (WGS) entry which is preliminary data.</text>
</comment>
<dbReference type="NCBIfam" id="NF010151">
    <property type="entry name" value="PRK13628.1"/>
    <property type="match status" value="1"/>
</dbReference>
<dbReference type="AlphaFoldDB" id="C9LSU4"/>
<evidence type="ECO:0000256" key="9">
    <source>
        <dbReference type="HAMAP-Rule" id="MF_01582"/>
    </source>
</evidence>
<dbReference type="eggNOG" id="COG3633">
    <property type="taxonomic scope" value="Bacteria"/>
</dbReference>
<evidence type="ECO:0000256" key="1">
    <source>
        <dbReference type="ARBA" id="ARBA00004141"/>
    </source>
</evidence>
<dbReference type="Proteomes" id="UP000003505">
    <property type="component" value="Unassembled WGS sequence"/>
</dbReference>
<feature type="transmembrane region" description="Helical" evidence="9">
    <location>
        <begin position="159"/>
        <end position="181"/>
    </location>
</feature>
<reference evidence="10 11" key="1">
    <citation type="submission" date="2009-09" db="EMBL/GenBank/DDBJ databases">
        <authorList>
            <person name="Weinstock G."/>
            <person name="Sodergren E."/>
            <person name="Clifton S."/>
            <person name="Fulton L."/>
            <person name="Fulton B."/>
            <person name="Courtney L."/>
            <person name="Fronick C."/>
            <person name="Harrison M."/>
            <person name="Strong C."/>
            <person name="Farmer C."/>
            <person name="Delahaunty K."/>
            <person name="Markovic C."/>
            <person name="Hall O."/>
            <person name="Minx P."/>
            <person name="Tomlinson C."/>
            <person name="Mitreva M."/>
            <person name="Nelson J."/>
            <person name="Hou S."/>
            <person name="Wollam A."/>
            <person name="Pepin K.H."/>
            <person name="Johnson M."/>
            <person name="Bhonagiri V."/>
            <person name="Nash W.E."/>
            <person name="Warren W."/>
            <person name="Chinwalla A."/>
            <person name="Mardis E.R."/>
            <person name="Wilson R.K."/>
        </authorList>
    </citation>
    <scope>NUCLEOTIDE SEQUENCE [LARGE SCALE GENOMIC DNA]</scope>
    <source>
        <strain evidence="11">ATCC 35185 / DSM 20758 / VPI D19B-28</strain>
    </source>
</reference>
<dbReference type="GO" id="GO:0005295">
    <property type="term" value="F:neutral L-amino acid:sodium symporter activity"/>
    <property type="evidence" value="ECO:0007669"/>
    <property type="project" value="TreeGrafter"/>
</dbReference>
<dbReference type="InterPro" id="IPR001991">
    <property type="entry name" value="Na-dicarboxylate_symporter"/>
</dbReference>
<evidence type="ECO:0000256" key="7">
    <source>
        <dbReference type="ARBA" id="ARBA00022989"/>
    </source>
</evidence>
<accession>C9LSU4</accession>
<dbReference type="HAMAP" id="MF_01582">
    <property type="entry name" value="Ser_Thr_transp_SstT"/>
    <property type="match status" value="1"/>
</dbReference>
<keyword evidence="3 9" id="KW-1003">Cell membrane</keyword>
<keyword evidence="2 9" id="KW-0813">Transport</keyword>
<feature type="transmembrane region" description="Helical" evidence="9">
    <location>
        <begin position="39"/>
        <end position="65"/>
    </location>
</feature>
<dbReference type="FunFam" id="1.10.3860.10:FF:000003">
    <property type="entry name" value="Serine/threonine transporter sstT"/>
    <property type="match status" value="1"/>
</dbReference>
<comment type="similarity">
    <text evidence="9">Belongs to the dicarboxylate/amino acid:cation symporter (DAACS) (TC 2.A.23) family.</text>
</comment>
<dbReference type="SUPFAM" id="SSF118215">
    <property type="entry name" value="Proton glutamate symport protein"/>
    <property type="match status" value="1"/>
</dbReference>
<protein>
    <recommendedName>
        <fullName evidence="9">Serine/threonine transporter SstT</fullName>
    </recommendedName>
    <alternativeName>
        <fullName evidence="9">Na(+)/serine-threonine symporter</fullName>
    </alternativeName>
</protein>
<dbReference type="InterPro" id="IPR023025">
    <property type="entry name" value="Ser_Thr_transp_SstT"/>
</dbReference>
<comment type="catalytic activity">
    <reaction evidence="9">
        <text>L-serine(in) + Na(+)(in) = L-serine(out) + Na(+)(out)</text>
        <dbReference type="Rhea" id="RHEA:29575"/>
        <dbReference type="ChEBI" id="CHEBI:29101"/>
        <dbReference type="ChEBI" id="CHEBI:33384"/>
    </reaction>
</comment>
<dbReference type="EMBL" id="ACKP02000011">
    <property type="protein sequence ID" value="EEX78043.1"/>
    <property type="molecule type" value="Genomic_DNA"/>
</dbReference>
<keyword evidence="8 9" id="KW-0472">Membrane</keyword>
<comment type="function">
    <text evidence="9">Involved in the import of serine and threonine into the cell, with the concomitant import of sodium (symport system).</text>
</comment>
<proteinExistence type="inferred from homology"/>
<feature type="transmembrane region" description="Helical" evidence="9">
    <location>
        <begin position="345"/>
        <end position="370"/>
    </location>
</feature>
<dbReference type="PANTHER" id="PTHR42865">
    <property type="entry name" value="PROTON/GLUTAMATE-ASPARTATE SYMPORTER"/>
    <property type="match status" value="1"/>
</dbReference>
<keyword evidence="5 9" id="KW-0769">Symport</keyword>
<keyword evidence="4 9" id="KW-0812">Transmembrane</keyword>
<feature type="transmembrane region" description="Helical" evidence="9">
    <location>
        <begin position="308"/>
        <end position="333"/>
    </location>
</feature>
<name>C9LSU4_SELS3</name>
<gene>
    <name evidence="9" type="primary">sstT</name>
    <name evidence="10" type="ORF">SELSPUOL_00521</name>
</gene>
<evidence type="ECO:0000256" key="4">
    <source>
        <dbReference type="ARBA" id="ARBA00022692"/>
    </source>
</evidence>
<feature type="transmembrane region" description="Helical" evidence="9">
    <location>
        <begin position="6"/>
        <end position="27"/>
    </location>
</feature>
<evidence type="ECO:0000256" key="3">
    <source>
        <dbReference type="ARBA" id="ARBA00022475"/>
    </source>
</evidence>
<dbReference type="Gene3D" id="1.10.3860.10">
    <property type="entry name" value="Sodium:dicarboxylate symporter"/>
    <property type="match status" value="1"/>
</dbReference>
<dbReference type="GO" id="GO:0005886">
    <property type="term" value="C:plasma membrane"/>
    <property type="evidence" value="ECO:0007669"/>
    <property type="project" value="UniProtKB-SubCell"/>
</dbReference>
<feature type="transmembrane region" description="Helical" evidence="9">
    <location>
        <begin position="71"/>
        <end position="89"/>
    </location>
</feature>
<sequence>MHIFWLYTILSKYFTIIKGGISLFSSIGRKYQETALIKLIAIGLVLGIIVAVALPQVVPAISILGDLFVKALKGVAPVLVFVLVMNAMAQKNADASASMRPIVRLYIISTFLASMVAVSYSFLFPTTLHLAVASSEVSPPSGIVEVLHNLILSVVDNPLHAIVTANYIGILAWAVLAGVALHSANDSTKETIADLAKAVTKIVQWVIRFAPFGIFGLVANAIGESGIEALIGYAQLLAVLLAAFFSVALIMNPLIVFLHIRRNPFPLVWTTLRESGIYAFFTRSSAANIPVNLSLCKRLGLSEDTYSLSIPLGATINMSGAAITIAVLSLAAAHTLGIEVDMPTALLLCVISTVGACGASGVAGGSLLLIPVACASFGIHNDVAMQVVGVGFIIGVLQDSCETALNSSSDVLFTATAEFAERAKEGTLESADLVPRHEG</sequence>
<dbReference type="PANTHER" id="PTHR42865:SF8">
    <property type="entry name" value="SERINE_THREONINE TRANSPORTER SSTT"/>
    <property type="match status" value="1"/>
</dbReference>
<comment type="subcellular location">
    <subcellularLocation>
        <location evidence="9">Cell membrane</location>
        <topology evidence="9">Multi-pass membrane protein</topology>
    </subcellularLocation>
    <subcellularLocation>
        <location evidence="1">Membrane</location>
        <topology evidence="1">Multi-pass membrane protein</topology>
    </subcellularLocation>
</comment>
<evidence type="ECO:0000256" key="5">
    <source>
        <dbReference type="ARBA" id="ARBA00022847"/>
    </source>
</evidence>
<feature type="transmembrane region" description="Helical" evidence="9">
    <location>
        <begin position="202"/>
        <end position="222"/>
    </location>
</feature>